<evidence type="ECO:0000313" key="9">
    <source>
        <dbReference type="Proteomes" id="UP000824988"/>
    </source>
</evidence>
<evidence type="ECO:0000256" key="1">
    <source>
        <dbReference type="ARBA" id="ARBA00004651"/>
    </source>
</evidence>
<dbReference type="InterPro" id="IPR011701">
    <property type="entry name" value="MFS"/>
</dbReference>
<evidence type="ECO:0000313" key="8">
    <source>
        <dbReference type="EMBL" id="BBL69642.1"/>
    </source>
</evidence>
<organism evidence="8 9">
    <name type="scientific">Methylogaea oryzae</name>
    <dbReference type="NCBI Taxonomy" id="1295382"/>
    <lineage>
        <taxon>Bacteria</taxon>
        <taxon>Pseudomonadati</taxon>
        <taxon>Pseudomonadota</taxon>
        <taxon>Gammaproteobacteria</taxon>
        <taxon>Methylococcales</taxon>
        <taxon>Methylococcaceae</taxon>
        <taxon>Methylogaea</taxon>
    </lineage>
</organism>
<keyword evidence="3" id="KW-1003">Cell membrane</keyword>
<gene>
    <name evidence="8" type="primary">lplT</name>
    <name evidence="8" type="ORF">MoryE10_02480</name>
</gene>
<dbReference type="KEGG" id="moz:MoryE10_02480"/>
<feature type="transmembrane region" description="Helical" evidence="7">
    <location>
        <begin position="341"/>
        <end position="364"/>
    </location>
</feature>
<feature type="transmembrane region" description="Helical" evidence="7">
    <location>
        <begin position="308"/>
        <end position="329"/>
    </location>
</feature>
<feature type="transmembrane region" description="Helical" evidence="7">
    <location>
        <begin position="164"/>
        <end position="183"/>
    </location>
</feature>
<evidence type="ECO:0000256" key="7">
    <source>
        <dbReference type="SAM" id="Phobius"/>
    </source>
</evidence>
<comment type="subcellular location">
    <subcellularLocation>
        <location evidence="1">Cell membrane</location>
        <topology evidence="1">Multi-pass membrane protein</topology>
    </subcellularLocation>
</comment>
<keyword evidence="4 7" id="KW-0812">Transmembrane</keyword>
<evidence type="ECO:0000256" key="6">
    <source>
        <dbReference type="ARBA" id="ARBA00023136"/>
    </source>
</evidence>
<sequence length="398" mass="41444">MSAANPHPRLLSRAMAAVLAAQFLSALADNALLFAAIALLKSQQAPDWLPPLLQESFVIAFVLLAPFVGPFADTLPKGRVMMLANGLKFAGSASMLAGLHPLLAYNLVGIGAAAYSPAKYGILSELVEPSQLVKANSLMEGSTIVAILSGAVLGGLLADRSVELALAAVTAAYLVAALANLLIPRLPPAHPLQRFAFAALLRDFWTALTTLLRHRDARFSLLGTSIFWGTGSTLRFLLVAWVPVALLVNDNGTPANLSGAVAVGIAFGAAAAARWVKLETVNRALPAGLLIGALILAFAQQASLAASYGLLLLIGACGGFFVVPLNALLQEHGHESVGSGHAIAVQNFFENLAMLSMIGIYVALSRAGLAAVEAADAFGATVLFCIGWLTWARLRPGR</sequence>
<dbReference type="PANTHER" id="PTHR43266">
    <property type="entry name" value="MACROLIDE-EFFLUX PROTEIN"/>
    <property type="match status" value="1"/>
</dbReference>
<feature type="transmembrane region" description="Helical" evidence="7">
    <location>
        <begin position="370"/>
        <end position="391"/>
    </location>
</feature>
<feature type="transmembrane region" description="Helical" evidence="7">
    <location>
        <begin position="219"/>
        <end position="242"/>
    </location>
</feature>
<reference evidence="8" key="1">
    <citation type="submission" date="2019-06" db="EMBL/GenBank/DDBJ databases">
        <title>Complete genome sequence of Methylogaea oryzae strain JCM16910.</title>
        <authorList>
            <person name="Asakawa S."/>
        </authorList>
    </citation>
    <scope>NUCLEOTIDE SEQUENCE</scope>
    <source>
        <strain evidence="8">E10</strain>
    </source>
</reference>
<dbReference type="GO" id="GO:0022857">
    <property type="term" value="F:transmembrane transporter activity"/>
    <property type="evidence" value="ECO:0007669"/>
    <property type="project" value="InterPro"/>
</dbReference>
<keyword evidence="5 7" id="KW-1133">Transmembrane helix</keyword>
<evidence type="ECO:0000256" key="2">
    <source>
        <dbReference type="ARBA" id="ARBA00022448"/>
    </source>
</evidence>
<keyword evidence="9" id="KW-1185">Reference proteome</keyword>
<accession>A0A8D4VN74</accession>
<keyword evidence="2" id="KW-0813">Transport</keyword>
<dbReference type="Proteomes" id="UP000824988">
    <property type="component" value="Chromosome"/>
</dbReference>
<dbReference type="GO" id="GO:0005886">
    <property type="term" value="C:plasma membrane"/>
    <property type="evidence" value="ECO:0007669"/>
    <property type="project" value="UniProtKB-SubCell"/>
</dbReference>
<dbReference type="AlphaFoldDB" id="A0A8D4VN74"/>
<feature type="transmembrane region" description="Helical" evidence="7">
    <location>
        <begin position="135"/>
        <end position="157"/>
    </location>
</feature>
<feature type="transmembrane region" description="Helical" evidence="7">
    <location>
        <begin position="254"/>
        <end position="272"/>
    </location>
</feature>
<keyword evidence="6 7" id="KW-0472">Membrane</keyword>
<dbReference type="RefSeq" id="WP_221047983.1">
    <property type="nucleotide sequence ID" value="NZ_AP019782.1"/>
</dbReference>
<dbReference type="Pfam" id="PF07690">
    <property type="entry name" value="MFS_1"/>
    <property type="match status" value="1"/>
</dbReference>
<dbReference type="PANTHER" id="PTHR43266:SF2">
    <property type="entry name" value="MAJOR FACILITATOR SUPERFAMILY (MFS) PROFILE DOMAIN-CONTAINING PROTEIN"/>
    <property type="match status" value="1"/>
</dbReference>
<feature type="transmembrane region" description="Helical" evidence="7">
    <location>
        <begin position="93"/>
        <end position="115"/>
    </location>
</feature>
<dbReference type="EMBL" id="AP019782">
    <property type="protein sequence ID" value="BBL69642.1"/>
    <property type="molecule type" value="Genomic_DNA"/>
</dbReference>
<proteinExistence type="predicted"/>
<evidence type="ECO:0000256" key="5">
    <source>
        <dbReference type="ARBA" id="ARBA00022989"/>
    </source>
</evidence>
<name>A0A8D4VN74_9GAMM</name>
<evidence type="ECO:0000256" key="3">
    <source>
        <dbReference type="ARBA" id="ARBA00022475"/>
    </source>
</evidence>
<protein>
    <submittedName>
        <fullName evidence="8">Lysophospholipid transporter LplT</fullName>
    </submittedName>
</protein>
<feature type="transmembrane region" description="Helical" evidence="7">
    <location>
        <begin position="284"/>
        <end position="302"/>
    </location>
</feature>
<dbReference type="NCBIfam" id="NF008397">
    <property type="entry name" value="PRK11195.1"/>
    <property type="match status" value="1"/>
</dbReference>
<evidence type="ECO:0000256" key="4">
    <source>
        <dbReference type="ARBA" id="ARBA00022692"/>
    </source>
</evidence>
<feature type="transmembrane region" description="Helical" evidence="7">
    <location>
        <begin position="51"/>
        <end position="72"/>
    </location>
</feature>